<accession>A0A1S8CVS4</accession>
<evidence type="ECO:0000256" key="3">
    <source>
        <dbReference type="ARBA" id="ARBA00022448"/>
    </source>
</evidence>
<feature type="transmembrane region" description="Helical" evidence="8">
    <location>
        <begin position="134"/>
        <end position="157"/>
    </location>
</feature>
<dbReference type="InterPro" id="IPR004638">
    <property type="entry name" value="EmrB-like"/>
</dbReference>
<organism evidence="10 11">
    <name type="scientific">Alkanindiges hydrocarboniclasticus</name>
    <dbReference type="NCBI Taxonomy" id="1907941"/>
    <lineage>
        <taxon>Bacteria</taxon>
        <taxon>Pseudomonadati</taxon>
        <taxon>Pseudomonadota</taxon>
        <taxon>Gammaproteobacteria</taxon>
        <taxon>Moraxellales</taxon>
        <taxon>Moraxellaceae</taxon>
        <taxon>Alkanindiges</taxon>
    </lineage>
</organism>
<dbReference type="GO" id="GO:0022857">
    <property type="term" value="F:transmembrane transporter activity"/>
    <property type="evidence" value="ECO:0007669"/>
    <property type="project" value="InterPro"/>
</dbReference>
<proteinExistence type="inferred from homology"/>
<dbReference type="AlphaFoldDB" id="A0A1S8CVS4"/>
<dbReference type="Gene3D" id="1.20.1250.20">
    <property type="entry name" value="MFS general substrate transporter like domains"/>
    <property type="match status" value="1"/>
</dbReference>
<feature type="transmembrane region" description="Helical" evidence="8">
    <location>
        <begin position="229"/>
        <end position="250"/>
    </location>
</feature>
<reference evidence="10 11" key="1">
    <citation type="submission" date="2016-10" db="EMBL/GenBank/DDBJ databases">
        <title>Draft Genome sequence of Alkanindiges sp. strain H1.</title>
        <authorList>
            <person name="Subhash Y."/>
            <person name="Lee S."/>
        </authorList>
    </citation>
    <scope>NUCLEOTIDE SEQUENCE [LARGE SCALE GENOMIC DNA]</scope>
    <source>
        <strain evidence="10 11">H1</strain>
    </source>
</reference>
<evidence type="ECO:0000256" key="6">
    <source>
        <dbReference type="ARBA" id="ARBA00022989"/>
    </source>
</evidence>
<evidence type="ECO:0000313" key="11">
    <source>
        <dbReference type="Proteomes" id="UP000192132"/>
    </source>
</evidence>
<dbReference type="PANTHER" id="PTHR42718">
    <property type="entry name" value="MAJOR FACILITATOR SUPERFAMILY MULTIDRUG TRANSPORTER MFSC"/>
    <property type="match status" value="1"/>
</dbReference>
<feature type="transmembrane region" description="Helical" evidence="8">
    <location>
        <begin position="102"/>
        <end position="127"/>
    </location>
</feature>
<feature type="transmembrane region" description="Helical" evidence="8">
    <location>
        <begin position="482"/>
        <end position="500"/>
    </location>
</feature>
<protein>
    <submittedName>
        <fullName evidence="10">MFS transporter</fullName>
    </submittedName>
</protein>
<feature type="transmembrane region" description="Helical" evidence="8">
    <location>
        <begin position="7"/>
        <end position="28"/>
    </location>
</feature>
<evidence type="ECO:0000256" key="7">
    <source>
        <dbReference type="ARBA" id="ARBA00023136"/>
    </source>
</evidence>
<evidence type="ECO:0000256" key="2">
    <source>
        <dbReference type="ARBA" id="ARBA00008537"/>
    </source>
</evidence>
<feature type="transmembrane region" description="Helical" evidence="8">
    <location>
        <begin position="271"/>
        <end position="291"/>
    </location>
</feature>
<feature type="transmembrane region" description="Helical" evidence="8">
    <location>
        <begin position="48"/>
        <end position="69"/>
    </location>
</feature>
<dbReference type="InterPro" id="IPR011701">
    <property type="entry name" value="MFS"/>
</dbReference>
<feature type="transmembrane region" description="Helical" evidence="8">
    <location>
        <begin position="365"/>
        <end position="388"/>
    </location>
</feature>
<dbReference type="Proteomes" id="UP000192132">
    <property type="component" value="Unassembled WGS sequence"/>
</dbReference>
<dbReference type="GO" id="GO:0005886">
    <property type="term" value="C:plasma membrane"/>
    <property type="evidence" value="ECO:0007669"/>
    <property type="project" value="UniProtKB-SubCell"/>
</dbReference>
<dbReference type="OrthoDB" id="9812221at2"/>
<feature type="transmembrane region" description="Helical" evidence="8">
    <location>
        <begin position="163"/>
        <end position="182"/>
    </location>
</feature>
<sequence>MKISPAAAWAMFGAMVFGNFMAILDIQIVASSINEIQAGLGASQSEVAWVQTIYLIAEVIAIPLSALLSNLLSTRIYFTISALGFSLASLMCGFAWNLESMLVFRAFQGFLGGGMIPTTMAALFVLFPREKQALPMVVVGMVSTLGPAIGPTLGGWLTTHFSWHWMFFINIMPGLLIAAFVYSAQDLDKPNPSLFSKIDWLGLASMAIFLGGLEFVLDEGPRNDWFSDHIILYTAIACVLSAIIFFYRCLTVQQPIVDLSVFKNRNFSLSSMMTFVLGMALYGMVYIVPVFLGQVRGMNSSQIGHIMLVMGVTMFLFAPFVGSVMSRFDARKVIFLGLSVAALGVVLNANLTTQSDFDEFFWPQVLRGIGMMMGLIIMSQLAMSTLSMHQIKSASGVYNLTRNIGGAIGLAIINTLIDQRMAVHVTGLSSYLIPSRPEVVDYLAQTTAKYQAIAGDQAEQLAMSMLSRQMHLQALTLTFNDILKMLAALMFATAFIVFLVRKPSNSPVDNMPVH</sequence>
<keyword evidence="11" id="KW-1185">Reference proteome</keyword>
<dbReference type="InterPro" id="IPR036259">
    <property type="entry name" value="MFS_trans_sf"/>
</dbReference>
<evidence type="ECO:0000259" key="9">
    <source>
        <dbReference type="PROSITE" id="PS50850"/>
    </source>
</evidence>
<evidence type="ECO:0000256" key="4">
    <source>
        <dbReference type="ARBA" id="ARBA00022475"/>
    </source>
</evidence>
<keyword evidence="4" id="KW-1003">Cell membrane</keyword>
<dbReference type="InterPro" id="IPR020846">
    <property type="entry name" value="MFS_dom"/>
</dbReference>
<keyword evidence="5 8" id="KW-0812">Transmembrane</keyword>
<evidence type="ECO:0000256" key="8">
    <source>
        <dbReference type="SAM" id="Phobius"/>
    </source>
</evidence>
<feature type="transmembrane region" description="Helical" evidence="8">
    <location>
        <begin position="76"/>
        <end position="96"/>
    </location>
</feature>
<feature type="domain" description="Major facilitator superfamily (MFS) profile" evidence="9">
    <location>
        <begin position="11"/>
        <end position="505"/>
    </location>
</feature>
<dbReference type="EMBL" id="MLCN01000010">
    <property type="protein sequence ID" value="ONG41417.1"/>
    <property type="molecule type" value="Genomic_DNA"/>
</dbReference>
<dbReference type="Gene3D" id="1.20.1720.10">
    <property type="entry name" value="Multidrug resistance protein D"/>
    <property type="match status" value="1"/>
</dbReference>
<name>A0A1S8CVS4_9GAMM</name>
<keyword evidence="6 8" id="KW-1133">Transmembrane helix</keyword>
<dbReference type="CDD" id="cd17503">
    <property type="entry name" value="MFS_LmrB_MDR_like"/>
    <property type="match status" value="1"/>
</dbReference>
<dbReference type="SUPFAM" id="SSF103473">
    <property type="entry name" value="MFS general substrate transporter"/>
    <property type="match status" value="1"/>
</dbReference>
<gene>
    <name evidence="10" type="ORF">BKE30_04755</name>
</gene>
<dbReference type="PANTHER" id="PTHR42718:SF9">
    <property type="entry name" value="MAJOR FACILITATOR SUPERFAMILY MULTIDRUG TRANSPORTER MFSC"/>
    <property type="match status" value="1"/>
</dbReference>
<dbReference type="Pfam" id="PF07690">
    <property type="entry name" value="MFS_1"/>
    <property type="match status" value="1"/>
</dbReference>
<feature type="transmembrane region" description="Helical" evidence="8">
    <location>
        <begin position="303"/>
        <end position="321"/>
    </location>
</feature>
<comment type="subcellular location">
    <subcellularLocation>
        <location evidence="1">Cell membrane</location>
        <topology evidence="1">Multi-pass membrane protein</topology>
    </subcellularLocation>
</comment>
<evidence type="ECO:0000256" key="5">
    <source>
        <dbReference type="ARBA" id="ARBA00022692"/>
    </source>
</evidence>
<dbReference type="RefSeq" id="WP_076877497.1">
    <property type="nucleotide sequence ID" value="NZ_MLCN01000010.1"/>
</dbReference>
<dbReference type="STRING" id="1907941.BKE30_04755"/>
<evidence type="ECO:0000313" key="10">
    <source>
        <dbReference type="EMBL" id="ONG41417.1"/>
    </source>
</evidence>
<dbReference type="PROSITE" id="PS50850">
    <property type="entry name" value="MFS"/>
    <property type="match status" value="1"/>
</dbReference>
<feature type="transmembrane region" description="Helical" evidence="8">
    <location>
        <begin position="194"/>
        <end position="217"/>
    </location>
</feature>
<keyword evidence="3" id="KW-0813">Transport</keyword>
<comment type="caution">
    <text evidence="10">The sequence shown here is derived from an EMBL/GenBank/DDBJ whole genome shotgun (WGS) entry which is preliminary data.</text>
</comment>
<feature type="transmembrane region" description="Helical" evidence="8">
    <location>
        <begin position="333"/>
        <end position="353"/>
    </location>
</feature>
<keyword evidence="7 8" id="KW-0472">Membrane</keyword>
<comment type="similarity">
    <text evidence="2">Belongs to the major facilitator superfamily. EmrB family.</text>
</comment>
<evidence type="ECO:0000256" key="1">
    <source>
        <dbReference type="ARBA" id="ARBA00004651"/>
    </source>
</evidence>
<dbReference type="NCBIfam" id="TIGR00711">
    <property type="entry name" value="efflux_EmrB"/>
    <property type="match status" value="1"/>
</dbReference>